<feature type="binding site" evidence="9">
    <location>
        <position position="136"/>
    </location>
    <ligand>
        <name>a divalent metal cation</name>
        <dbReference type="ChEBI" id="CHEBI:60240"/>
    </ligand>
</feature>
<dbReference type="InterPro" id="IPR012301">
    <property type="entry name" value="Malic_N_dom"/>
</dbReference>
<evidence type="ECO:0000313" key="14">
    <source>
        <dbReference type="Proteomes" id="UP000325105"/>
    </source>
</evidence>
<dbReference type="EMBL" id="VNHX01000001">
    <property type="protein sequence ID" value="TYP98500.1"/>
    <property type="molecule type" value="Genomic_DNA"/>
</dbReference>
<gene>
    <name evidence="13" type="ORF">BC792_101157</name>
</gene>
<evidence type="ECO:0000256" key="10">
    <source>
        <dbReference type="PIRSR" id="PIRSR036684-3"/>
    </source>
</evidence>
<dbReference type="InterPro" id="IPR046346">
    <property type="entry name" value="Aminoacid_DH-like_N_sf"/>
</dbReference>
<name>A0A5S5DRD5_9SPHI</name>
<keyword evidence="14" id="KW-1185">Reference proteome</keyword>
<dbReference type="AlphaFoldDB" id="A0A5S5DRD5"/>
<dbReference type="PIRSF" id="PIRSF036684">
    <property type="entry name" value="ME_PTA"/>
    <property type="match status" value="1"/>
</dbReference>
<dbReference type="PANTHER" id="PTHR43237">
    <property type="entry name" value="NADP-DEPENDENT MALIC ENZYME"/>
    <property type="match status" value="1"/>
</dbReference>
<dbReference type="InterPro" id="IPR037062">
    <property type="entry name" value="Malic_N_dom_sf"/>
</dbReference>
<comment type="cofactor">
    <cofactor evidence="1">
        <name>Mn(2+)</name>
        <dbReference type="ChEBI" id="CHEBI:29035"/>
    </cofactor>
</comment>
<dbReference type="RefSeq" id="WP_148907071.1">
    <property type="nucleotide sequence ID" value="NZ_VNHX01000001.1"/>
</dbReference>
<evidence type="ECO:0000256" key="4">
    <source>
        <dbReference type="ARBA" id="ARBA00008756"/>
    </source>
</evidence>
<feature type="binding site" evidence="10">
    <location>
        <position position="162"/>
    </location>
    <ligand>
        <name>a divalent metal cation</name>
        <dbReference type="ChEBI" id="CHEBI:60240"/>
    </ligand>
</feature>
<dbReference type="GO" id="GO:0046872">
    <property type="term" value="F:metal ion binding"/>
    <property type="evidence" value="ECO:0007669"/>
    <property type="project" value="UniProtKB-KW"/>
</dbReference>
<evidence type="ECO:0000259" key="12">
    <source>
        <dbReference type="SMART" id="SM01274"/>
    </source>
</evidence>
<keyword evidence="7" id="KW-0511">Multifunctional enzyme</keyword>
<feature type="binding site" evidence="10">
    <location>
        <begin position="76"/>
        <end position="83"/>
    </location>
    <ligand>
        <name>NADP(+)</name>
        <dbReference type="ChEBI" id="CHEBI:58349"/>
    </ligand>
</feature>
<dbReference type="Gene3D" id="3.40.50.10380">
    <property type="entry name" value="Malic enzyme, N-terminal domain"/>
    <property type="match status" value="1"/>
</dbReference>
<dbReference type="Pfam" id="PF01515">
    <property type="entry name" value="PTA_PTB"/>
    <property type="match status" value="1"/>
</dbReference>
<keyword evidence="10" id="KW-0521">NADP</keyword>
<protein>
    <submittedName>
        <fullName evidence="13">Allosteric NADP-dependent malic enzyme</fullName>
    </submittedName>
</protein>
<dbReference type="Pfam" id="PF00390">
    <property type="entry name" value="malic"/>
    <property type="match status" value="1"/>
</dbReference>
<comment type="similarity">
    <text evidence="3">In the N-terminal section; belongs to the malic enzymes family.</text>
</comment>
<dbReference type="InterPro" id="IPR042112">
    <property type="entry name" value="P_AcTrfase_dom2"/>
</dbReference>
<evidence type="ECO:0000256" key="2">
    <source>
        <dbReference type="ARBA" id="ARBA00001946"/>
    </source>
</evidence>
<dbReference type="GO" id="GO:0006108">
    <property type="term" value="P:malate metabolic process"/>
    <property type="evidence" value="ECO:0007669"/>
    <property type="project" value="InterPro"/>
</dbReference>
<dbReference type="InterPro" id="IPR036291">
    <property type="entry name" value="NAD(P)-bd_dom_sf"/>
</dbReference>
<dbReference type="SUPFAM" id="SSF53659">
    <property type="entry name" value="Isocitrate/Isopropylmalate dehydrogenase-like"/>
    <property type="match status" value="1"/>
</dbReference>
<feature type="binding site" evidence="10">
    <location>
        <position position="286"/>
    </location>
    <ligand>
        <name>a divalent metal cation</name>
        <dbReference type="ChEBI" id="CHEBI:60240"/>
    </ligand>
</feature>
<evidence type="ECO:0000256" key="5">
    <source>
        <dbReference type="ARBA" id="ARBA00022723"/>
    </source>
</evidence>
<dbReference type="FunFam" id="3.40.50.10380:FF:000003">
    <property type="entry name" value="NADP-dependent malic enzyme"/>
    <property type="match status" value="1"/>
</dbReference>
<comment type="caution">
    <text evidence="13">The sequence shown here is derived from an EMBL/GenBank/DDBJ whole genome shotgun (WGS) entry which is preliminary data.</text>
</comment>
<dbReference type="GO" id="GO:0004470">
    <property type="term" value="F:malic enzyme activity"/>
    <property type="evidence" value="ECO:0007669"/>
    <property type="project" value="InterPro"/>
</dbReference>
<dbReference type="InterPro" id="IPR051674">
    <property type="entry name" value="Malate_Decarboxylase"/>
</dbReference>
<dbReference type="GO" id="GO:0016746">
    <property type="term" value="F:acyltransferase activity"/>
    <property type="evidence" value="ECO:0007669"/>
    <property type="project" value="InterPro"/>
</dbReference>
<feature type="domain" description="Malic enzyme N-terminal" evidence="12">
    <location>
        <begin position="18"/>
        <end position="151"/>
    </location>
</feature>
<evidence type="ECO:0000256" key="7">
    <source>
        <dbReference type="ARBA" id="ARBA00023268"/>
    </source>
</evidence>
<dbReference type="Gene3D" id="3.40.50.720">
    <property type="entry name" value="NAD(P)-binding Rossmann-like Domain"/>
    <property type="match status" value="1"/>
</dbReference>
<dbReference type="Gene3D" id="3.40.50.10950">
    <property type="match status" value="1"/>
</dbReference>
<dbReference type="SMART" id="SM01274">
    <property type="entry name" value="malic"/>
    <property type="match status" value="1"/>
</dbReference>
<dbReference type="InterPro" id="IPR012302">
    <property type="entry name" value="Malic_NAD-bd"/>
</dbReference>
<reference evidence="13 14" key="1">
    <citation type="submission" date="2019-07" db="EMBL/GenBank/DDBJ databases">
        <title>Genomic Encyclopedia of Archaeal and Bacterial Type Strains, Phase II (KMG-II): from individual species to whole genera.</title>
        <authorList>
            <person name="Goeker M."/>
        </authorList>
    </citation>
    <scope>NUCLEOTIDE SEQUENCE [LARGE SCALE GENOMIC DNA]</scope>
    <source>
        <strain evidence="13 14">DSM 18850</strain>
    </source>
</reference>
<proteinExistence type="inferred from homology"/>
<evidence type="ECO:0000256" key="9">
    <source>
        <dbReference type="PIRSR" id="PIRSR036684-2"/>
    </source>
</evidence>
<evidence type="ECO:0000256" key="1">
    <source>
        <dbReference type="ARBA" id="ARBA00001936"/>
    </source>
</evidence>
<evidence type="ECO:0000256" key="6">
    <source>
        <dbReference type="ARBA" id="ARBA00023002"/>
    </source>
</evidence>
<dbReference type="InterPro" id="IPR002505">
    <property type="entry name" value="PTA_PTB"/>
</dbReference>
<organism evidence="13 14">
    <name type="scientific">Sphingobacterium allocomposti</name>
    <dbReference type="NCBI Taxonomy" id="415956"/>
    <lineage>
        <taxon>Bacteria</taxon>
        <taxon>Pseudomonadati</taxon>
        <taxon>Bacteroidota</taxon>
        <taxon>Sphingobacteriia</taxon>
        <taxon>Sphingobacteriales</taxon>
        <taxon>Sphingobacteriaceae</taxon>
        <taxon>Sphingobacterium</taxon>
    </lineage>
</organism>
<comment type="similarity">
    <text evidence="4">In the C-terminal section; belongs to the phosphate acetyltransferase and butyryltransferase family.</text>
</comment>
<keyword evidence="5 9" id="KW-0479">Metal-binding</keyword>
<dbReference type="InterPro" id="IPR045213">
    <property type="entry name" value="Malic_NAD-bd_bact_type"/>
</dbReference>
<dbReference type="GO" id="GO:0051287">
    <property type="term" value="F:NAD binding"/>
    <property type="evidence" value="ECO:0007669"/>
    <property type="project" value="InterPro"/>
</dbReference>
<dbReference type="OrthoDB" id="9805787at2"/>
<evidence type="ECO:0000313" key="13">
    <source>
        <dbReference type="EMBL" id="TYP98500.1"/>
    </source>
</evidence>
<dbReference type="SUPFAM" id="SSF53223">
    <property type="entry name" value="Aminoacid dehydrogenase-like, N-terminal domain"/>
    <property type="match status" value="1"/>
</dbReference>
<sequence length="759" mass="83223">MSNNRKKDALDYHAMGRPGKIAVVPTKPHNSQRDLSLAYSPGVAEPCLAIAQNSEDAYKYTSKGNLVAVISNGTAVLGLGDIGAQAGKPVMEGKGLLFKIFADIDVFDIELDTKNVDEFVNIVKALEPTFGGINLEDIKAPECFEIERRLKEEMNIPVMHDDQHGTAIISGAALINACELTGKDISQIKIVVNGAGAAAISCTAMYIAVGANKENIVMLDSKGVIRKDRENLDGTKAVYATDRDIHTLEEAVKGADVFIGLSAADVLTPDMLRSMNPRPIVLAMANPNPEIAYDLALETRDDVIMGTGRSDFPNQVNNVLGFPYIFRGALDVRATGINEEMKIAAVHALAALAKQPVPEEVNQAYDTSNLKFGPDYIIPKPTDPRLITEVSVAVAKAAIASGVARKEIADWDKYKEDLRKRLGKDDGIMRNLTTKAKQNPKRVVFAEADNYKTLRAAQIVKEEKIAHPILLGNRQKIEGLIKEYDFELQGVDIIDPNEEKNSERFQRFTQHLYKRRQRRGISENDAKKLMTNRNYFAASMVQFGEADTLISGLTRNYASTIKPALQVIGAKPNSRVAGMYMMLTAKGPIFFGDTTVNEDPTPEELADITMLLENAIKRFNIKPRIALLSYSNFGSNDGRVATKMRETAKILREKAPDVIVDGDIQANFALNSDLLKANFPFSTLNGEAANTLVFPNLESGNIAYKLLQEVGNAEAVGPILLGMNKPVHVLQLDSSVREIVNMVTIAVVDVQEHEKESNR</sequence>
<dbReference type="Pfam" id="PF03949">
    <property type="entry name" value="Malic_M"/>
    <property type="match status" value="1"/>
</dbReference>
<dbReference type="GO" id="GO:0016616">
    <property type="term" value="F:oxidoreductase activity, acting on the CH-OH group of donors, NAD or NADP as acceptor"/>
    <property type="evidence" value="ECO:0007669"/>
    <property type="project" value="InterPro"/>
</dbReference>
<dbReference type="InterPro" id="IPR012188">
    <property type="entry name" value="ME_PTA"/>
</dbReference>
<dbReference type="InterPro" id="IPR042113">
    <property type="entry name" value="P_AcTrfase_dom1"/>
</dbReference>
<accession>A0A5S5DRD5</accession>
<comment type="cofactor">
    <cofactor evidence="2">
        <name>Mg(2+)</name>
        <dbReference type="ChEBI" id="CHEBI:18420"/>
    </cofactor>
</comment>
<dbReference type="FunFam" id="3.40.50.720:FF:000095">
    <property type="entry name" value="NADP-dependent malic enzyme"/>
    <property type="match status" value="1"/>
</dbReference>
<dbReference type="CDD" id="cd05311">
    <property type="entry name" value="NAD_bind_2_malic_enz"/>
    <property type="match status" value="1"/>
</dbReference>
<dbReference type="SUPFAM" id="SSF51735">
    <property type="entry name" value="NAD(P)-binding Rossmann-fold domains"/>
    <property type="match status" value="1"/>
</dbReference>
<feature type="binding site" evidence="9">
    <location>
        <position position="137"/>
    </location>
    <ligand>
        <name>a divalent metal cation</name>
        <dbReference type="ChEBI" id="CHEBI:60240"/>
    </ligand>
</feature>
<evidence type="ECO:0000259" key="11">
    <source>
        <dbReference type="SMART" id="SM00919"/>
    </source>
</evidence>
<evidence type="ECO:0000256" key="3">
    <source>
        <dbReference type="ARBA" id="ARBA00007686"/>
    </source>
</evidence>
<keyword evidence="6" id="KW-0560">Oxidoreductase</keyword>
<dbReference type="Gene3D" id="3.40.50.10750">
    <property type="entry name" value="Isocitrate/Isopropylmalate dehydrogenase-like"/>
    <property type="match status" value="1"/>
</dbReference>
<feature type="active site" description="Proton acceptor" evidence="8">
    <location>
        <position position="94"/>
    </location>
</feature>
<dbReference type="Proteomes" id="UP000325105">
    <property type="component" value="Unassembled WGS sequence"/>
</dbReference>
<dbReference type="PANTHER" id="PTHR43237:SF4">
    <property type="entry name" value="NADP-DEPENDENT MALIC ENZYME"/>
    <property type="match status" value="1"/>
</dbReference>
<dbReference type="SMART" id="SM00919">
    <property type="entry name" value="Malic_M"/>
    <property type="match status" value="1"/>
</dbReference>
<feature type="domain" description="Malic enzyme NAD-binding" evidence="11">
    <location>
        <begin position="163"/>
        <end position="399"/>
    </location>
</feature>
<evidence type="ECO:0000256" key="8">
    <source>
        <dbReference type="PIRSR" id="PIRSR036684-1"/>
    </source>
</evidence>